<evidence type="ECO:0000313" key="9">
    <source>
        <dbReference type="Proteomes" id="UP000019277"/>
    </source>
</evidence>
<accession>W7J641</accession>
<dbReference type="SUPFAM" id="SSF56349">
    <property type="entry name" value="DNA breaking-rejoining enzymes"/>
    <property type="match status" value="1"/>
</dbReference>
<dbReference type="eggNOG" id="COG0582">
    <property type="taxonomic scope" value="Bacteria"/>
</dbReference>
<sequence>MAYVEPAGPDSWRVRYPKPDGSLGSLSGFTTKTEAENTAQEITVDQRRAQFIDPDGGKTTLTAWATEWFDALDVGPNTERQYRSFWNNHLTPHWGQHSLDSITNLSIRAWMKTKHHDGYAPTTVAAMVKLLSMMLSDAADERLIHANPYRPNRRGRRRRATPRERVHTTPDRALRIALHAATLAGPWAAILLITAAWTGARWGELLGLQRHDLHLVTGHMVIDLDEGNLLEIDGRFFFGPPKTDESARTISLPPFLVVLLQHHLATHDHDFVFLTPNGDHPRRSNFSRRVMRPAADGTRNHPDHWPTLPPVQPGLTVHGLRHSHKTWLIADLIPEIAQAKRLGHRIPDKIEHLYSHVAPEVETRLLDSLQRRWNDALFTVTGLQPDNLPIPLIGAPPAPDVPRSLRQLRRTS</sequence>
<protein>
    <submittedName>
        <fullName evidence="8">Integrase</fullName>
    </submittedName>
</protein>
<evidence type="ECO:0000256" key="4">
    <source>
        <dbReference type="PROSITE-ProRule" id="PRU01248"/>
    </source>
</evidence>
<dbReference type="GO" id="GO:0003677">
    <property type="term" value="F:DNA binding"/>
    <property type="evidence" value="ECO:0007669"/>
    <property type="project" value="UniProtKB-UniRule"/>
</dbReference>
<dbReference type="InterPro" id="IPR002104">
    <property type="entry name" value="Integrase_catalytic"/>
</dbReference>
<dbReference type="InterPro" id="IPR011010">
    <property type="entry name" value="DNA_brk_join_enz"/>
</dbReference>
<comment type="similarity">
    <text evidence="1">Belongs to the 'phage' integrase family.</text>
</comment>
<dbReference type="PROSITE" id="PS51898">
    <property type="entry name" value="TYR_RECOMBINASE"/>
    <property type="match status" value="1"/>
</dbReference>
<evidence type="ECO:0000259" key="6">
    <source>
        <dbReference type="PROSITE" id="PS51898"/>
    </source>
</evidence>
<dbReference type="Proteomes" id="UP000019277">
    <property type="component" value="Unassembled WGS sequence"/>
</dbReference>
<name>W7J641_9PSEU</name>
<gene>
    <name evidence="8" type="ORF">UO65_0089</name>
</gene>
<evidence type="ECO:0000256" key="3">
    <source>
        <dbReference type="ARBA" id="ARBA00023172"/>
    </source>
</evidence>
<dbReference type="InterPro" id="IPR044068">
    <property type="entry name" value="CB"/>
</dbReference>
<dbReference type="PATRIC" id="fig|909613.9.peg.92"/>
<dbReference type="GO" id="GO:0015074">
    <property type="term" value="P:DNA integration"/>
    <property type="evidence" value="ECO:0007669"/>
    <property type="project" value="InterPro"/>
</dbReference>
<evidence type="ECO:0000256" key="2">
    <source>
        <dbReference type="ARBA" id="ARBA00023125"/>
    </source>
</evidence>
<organism evidence="8 9">
    <name type="scientific">Actinokineospora spheciospongiae</name>
    <dbReference type="NCBI Taxonomy" id="909613"/>
    <lineage>
        <taxon>Bacteria</taxon>
        <taxon>Bacillati</taxon>
        <taxon>Actinomycetota</taxon>
        <taxon>Actinomycetes</taxon>
        <taxon>Pseudonocardiales</taxon>
        <taxon>Pseudonocardiaceae</taxon>
        <taxon>Actinokineospora</taxon>
    </lineage>
</organism>
<reference evidence="8 9" key="1">
    <citation type="journal article" date="2014" name="Genome Announc.">
        <title>Draft Genome Sequence of the Antitrypanosomally Active Sponge-Associated Bacterium Actinokineospora sp. Strain EG49.</title>
        <authorList>
            <person name="Harjes J."/>
            <person name="Ryu T."/>
            <person name="Abdelmohsen U.R."/>
            <person name="Moitinho-Silva L."/>
            <person name="Horn H."/>
            <person name="Ravasi T."/>
            <person name="Hentschel U."/>
        </authorList>
    </citation>
    <scope>NUCLEOTIDE SEQUENCE [LARGE SCALE GENOMIC DNA]</scope>
    <source>
        <strain evidence="8 9">EG49</strain>
    </source>
</reference>
<dbReference type="PANTHER" id="PTHR30349">
    <property type="entry name" value="PHAGE INTEGRASE-RELATED"/>
    <property type="match status" value="1"/>
</dbReference>
<dbReference type="InterPro" id="IPR050090">
    <property type="entry name" value="Tyrosine_recombinase_XerCD"/>
</dbReference>
<comment type="caution">
    <text evidence="8">The sequence shown here is derived from an EMBL/GenBank/DDBJ whole genome shotgun (WGS) entry which is preliminary data.</text>
</comment>
<dbReference type="Gene3D" id="1.10.443.10">
    <property type="entry name" value="Intergrase catalytic core"/>
    <property type="match status" value="1"/>
</dbReference>
<dbReference type="PROSITE" id="PS51900">
    <property type="entry name" value="CB"/>
    <property type="match status" value="1"/>
</dbReference>
<keyword evidence="9" id="KW-1185">Reference proteome</keyword>
<feature type="domain" description="Core-binding (CB)" evidence="7">
    <location>
        <begin position="59"/>
        <end position="139"/>
    </location>
</feature>
<dbReference type="AlphaFoldDB" id="W7J641"/>
<evidence type="ECO:0000256" key="5">
    <source>
        <dbReference type="SAM" id="MobiDB-lite"/>
    </source>
</evidence>
<feature type="domain" description="Tyr recombinase" evidence="6">
    <location>
        <begin position="163"/>
        <end position="367"/>
    </location>
</feature>
<dbReference type="Pfam" id="PF00589">
    <property type="entry name" value="Phage_integrase"/>
    <property type="match status" value="1"/>
</dbReference>
<keyword evidence="3" id="KW-0233">DNA recombination</keyword>
<feature type="compositionally biased region" description="Basic residues" evidence="5">
    <location>
        <begin position="151"/>
        <end position="160"/>
    </location>
</feature>
<evidence type="ECO:0000259" key="7">
    <source>
        <dbReference type="PROSITE" id="PS51900"/>
    </source>
</evidence>
<evidence type="ECO:0000256" key="1">
    <source>
        <dbReference type="ARBA" id="ARBA00008857"/>
    </source>
</evidence>
<feature type="region of interest" description="Disordered" evidence="5">
    <location>
        <begin position="146"/>
        <end position="167"/>
    </location>
</feature>
<dbReference type="RefSeq" id="WP_063935842.1">
    <property type="nucleotide sequence ID" value="NZ_AYXG01000004.1"/>
</dbReference>
<keyword evidence="2 4" id="KW-0238">DNA-binding</keyword>
<dbReference type="STRING" id="909613.UO65_0089"/>
<dbReference type="Gene3D" id="1.10.150.130">
    <property type="match status" value="1"/>
</dbReference>
<dbReference type="InterPro" id="IPR013762">
    <property type="entry name" value="Integrase-like_cat_sf"/>
</dbReference>
<proteinExistence type="inferred from homology"/>
<dbReference type="EMBL" id="AYXG01000004">
    <property type="protein sequence ID" value="EWC64482.1"/>
    <property type="molecule type" value="Genomic_DNA"/>
</dbReference>
<dbReference type="GO" id="GO:0006310">
    <property type="term" value="P:DNA recombination"/>
    <property type="evidence" value="ECO:0007669"/>
    <property type="project" value="UniProtKB-KW"/>
</dbReference>
<dbReference type="InterPro" id="IPR010998">
    <property type="entry name" value="Integrase_recombinase_N"/>
</dbReference>
<dbReference type="PANTHER" id="PTHR30349:SF64">
    <property type="entry name" value="PROPHAGE INTEGRASE INTD-RELATED"/>
    <property type="match status" value="1"/>
</dbReference>
<dbReference type="OrthoDB" id="4529782at2"/>
<evidence type="ECO:0000313" key="8">
    <source>
        <dbReference type="EMBL" id="EWC64482.1"/>
    </source>
</evidence>